<proteinExistence type="inferred from homology"/>
<reference evidence="8 9" key="1">
    <citation type="submission" date="2011-02" db="EMBL/GenBank/DDBJ databases">
        <title>The Genome Sequence of Sphaeroforma arctica JP610.</title>
        <authorList>
            <consortium name="The Broad Institute Genome Sequencing Platform"/>
            <person name="Russ C."/>
            <person name="Cuomo C."/>
            <person name="Young S.K."/>
            <person name="Zeng Q."/>
            <person name="Gargeya S."/>
            <person name="Alvarado L."/>
            <person name="Berlin A."/>
            <person name="Chapman S.B."/>
            <person name="Chen Z."/>
            <person name="Freedman E."/>
            <person name="Gellesch M."/>
            <person name="Goldberg J."/>
            <person name="Griggs A."/>
            <person name="Gujja S."/>
            <person name="Heilman E."/>
            <person name="Heiman D."/>
            <person name="Howarth C."/>
            <person name="Mehta T."/>
            <person name="Neiman D."/>
            <person name="Pearson M."/>
            <person name="Roberts A."/>
            <person name="Saif S."/>
            <person name="Shea T."/>
            <person name="Shenoy N."/>
            <person name="Sisk P."/>
            <person name="Stolte C."/>
            <person name="Sykes S."/>
            <person name="White J."/>
            <person name="Yandava C."/>
            <person name="Burger G."/>
            <person name="Gray M.W."/>
            <person name="Holland P.W.H."/>
            <person name="King N."/>
            <person name="Lang F.B.F."/>
            <person name="Roger A.J."/>
            <person name="Ruiz-Trillo I."/>
            <person name="Haas B."/>
            <person name="Nusbaum C."/>
            <person name="Birren B."/>
        </authorList>
    </citation>
    <scope>NUCLEOTIDE SEQUENCE [LARGE SCALE GENOMIC DNA]</scope>
    <source>
        <strain evidence="8 9">JP610</strain>
    </source>
</reference>
<dbReference type="GO" id="GO:0005794">
    <property type="term" value="C:Golgi apparatus"/>
    <property type="evidence" value="ECO:0007669"/>
    <property type="project" value="UniProtKB-SubCell"/>
</dbReference>
<dbReference type="Pfam" id="PF04051">
    <property type="entry name" value="TRAPP"/>
    <property type="match status" value="1"/>
</dbReference>
<protein>
    <submittedName>
        <fullName evidence="8">Uncharacterized protein</fullName>
    </submittedName>
</protein>
<dbReference type="InterPro" id="IPR024096">
    <property type="entry name" value="NO_sig/Golgi_transp_ligand-bd"/>
</dbReference>
<keyword evidence="4" id="KW-0813">Transport</keyword>
<dbReference type="Proteomes" id="UP000054560">
    <property type="component" value="Unassembled WGS sequence"/>
</dbReference>
<dbReference type="OrthoDB" id="10262857at2759"/>
<evidence type="ECO:0000256" key="6">
    <source>
        <dbReference type="ARBA" id="ARBA00022892"/>
    </source>
</evidence>
<comment type="subcellular location">
    <subcellularLocation>
        <location evidence="2">Endoplasmic reticulum</location>
    </subcellularLocation>
    <subcellularLocation>
        <location evidence="1">Golgi apparatus</location>
        <location evidence="1">cis-Golgi network</location>
    </subcellularLocation>
</comment>
<name>A0A0L0FFI6_9EUKA</name>
<accession>A0A0L0FFI6</accession>
<comment type="similarity">
    <text evidence="3">Belongs to the TRAPP small subunits family. BET3 subfamily.</text>
</comment>
<dbReference type="GO" id="GO:0030008">
    <property type="term" value="C:TRAPP complex"/>
    <property type="evidence" value="ECO:0007669"/>
    <property type="project" value="InterPro"/>
</dbReference>
<dbReference type="Gene3D" id="3.30.1380.20">
    <property type="entry name" value="Trafficking protein particle complex subunit 3"/>
    <property type="match status" value="1"/>
</dbReference>
<evidence type="ECO:0000256" key="7">
    <source>
        <dbReference type="ARBA" id="ARBA00023034"/>
    </source>
</evidence>
<dbReference type="AlphaFoldDB" id="A0A0L0FFI6"/>
<evidence type="ECO:0000256" key="4">
    <source>
        <dbReference type="ARBA" id="ARBA00022448"/>
    </source>
</evidence>
<dbReference type="RefSeq" id="XP_014148710.1">
    <property type="nucleotide sequence ID" value="XM_014293235.1"/>
</dbReference>
<evidence type="ECO:0000256" key="2">
    <source>
        <dbReference type="ARBA" id="ARBA00004240"/>
    </source>
</evidence>
<sequence length="62" mass="6927">TAFKMYLGVVPVTKDWADSNKEFSLVLPDNPLEDFVELPENEKTLFYSNVLPGIIRGGLQAV</sequence>
<keyword evidence="9" id="KW-1185">Reference proteome</keyword>
<keyword evidence="5" id="KW-0256">Endoplasmic reticulum</keyword>
<evidence type="ECO:0000313" key="9">
    <source>
        <dbReference type="Proteomes" id="UP000054560"/>
    </source>
</evidence>
<dbReference type="EMBL" id="KQ244071">
    <property type="protein sequence ID" value="KNC74808.1"/>
    <property type="molecule type" value="Genomic_DNA"/>
</dbReference>
<dbReference type="GO" id="GO:0005783">
    <property type="term" value="C:endoplasmic reticulum"/>
    <property type="evidence" value="ECO:0007669"/>
    <property type="project" value="UniProtKB-SubCell"/>
</dbReference>
<dbReference type="InterPro" id="IPR007194">
    <property type="entry name" value="TRAPP_component"/>
</dbReference>
<keyword evidence="6" id="KW-0931">ER-Golgi transport</keyword>
<dbReference type="InterPro" id="IPR016721">
    <property type="entry name" value="Bet3"/>
</dbReference>
<evidence type="ECO:0000256" key="5">
    <source>
        <dbReference type="ARBA" id="ARBA00022824"/>
    </source>
</evidence>
<evidence type="ECO:0000256" key="1">
    <source>
        <dbReference type="ARBA" id="ARBA00004222"/>
    </source>
</evidence>
<dbReference type="GeneID" id="25913157"/>
<keyword evidence="7" id="KW-0333">Golgi apparatus</keyword>
<evidence type="ECO:0000313" key="8">
    <source>
        <dbReference type="EMBL" id="KNC74808.1"/>
    </source>
</evidence>
<organism evidence="8 9">
    <name type="scientific">Sphaeroforma arctica JP610</name>
    <dbReference type="NCBI Taxonomy" id="667725"/>
    <lineage>
        <taxon>Eukaryota</taxon>
        <taxon>Ichthyosporea</taxon>
        <taxon>Ichthyophonida</taxon>
        <taxon>Sphaeroforma</taxon>
    </lineage>
</organism>
<gene>
    <name evidence="8" type="ORF">SARC_12653</name>
</gene>
<dbReference type="GO" id="GO:0048193">
    <property type="term" value="P:Golgi vesicle transport"/>
    <property type="evidence" value="ECO:0007669"/>
    <property type="project" value="InterPro"/>
</dbReference>
<evidence type="ECO:0000256" key="3">
    <source>
        <dbReference type="ARBA" id="ARBA00006218"/>
    </source>
</evidence>
<dbReference type="STRING" id="667725.A0A0L0FFI6"/>
<dbReference type="PANTHER" id="PTHR13048">
    <property type="entry name" value="TRAFFICKING PROTEIN PARTICLE COMPLEX SUBUNIT 3"/>
    <property type="match status" value="1"/>
</dbReference>
<feature type="non-terminal residue" evidence="8">
    <location>
        <position position="1"/>
    </location>
</feature>
<dbReference type="eggNOG" id="KOG3330">
    <property type="taxonomic scope" value="Eukaryota"/>
</dbReference>
<dbReference type="SUPFAM" id="SSF111126">
    <property type="entry name" value="Ligand-binding domain in the NO signalling and Golgi transport"/>
    <property type="match status" value="1"/>
</dbReference>